<sequence>ENVTIFMVLNVVLIRFYQKIHSYKIPKLKFKELDNRYKIIYKKEFNVYENDVNKANFIIFLISFNIFLIPLLFLTKFSFILIISFSLLLALIISYFFSKRLNNEIIKKENQLNALLYIVKIYFSLIKKSHGDKADHAINFIKLISQYKLPISKEFRKILNKIQLGENPETLLSKIITPSLDFNLYVKGLLLSNFSNNYRLKEKSLEKNFRKFLREIESKLSILFFFGLFFPLGLCFLILFQRINYFILISILPLFYISLKTLNK</sequence>
<feature type="non-terminal residue" evidence="2">
    <location>
        <position position="264"/>
    </location>
</feature>
<feature type="non-terminal residue" evidence="2">
    <location>
        <position position="1"/>
    </location>
</feature>
<feature type="transmembrane region" description="Helical" evidence="1">
    <location>
        <begin position="245"/>
        <end position="262"/>
    </location>
</feature>
<dbReference type="AlphaFoldDB" id="X0UUY2"/>
<feature type="transmembrane region" description="Helical" evidence="1">
    <location>
        <begin position="55"/>
        <end position="73"/>
    </location>
</feature>
<evidence type="ECO:0000313" key="2">
    <source>
        <dbReference type="EMBL" id="GAG09674.1"/>
    </source>
</evidence>
<comment type="caution">
    <text evidence="2">The sequence shown here is derived from an EMBL/GenBank/DDBJ whole genome shotgun (WGS) entry which is preliminary data.</text>
</comment>
<evidence type="ECO:0008006" key="3">
    <source>
        <dbReference type="Google" id="ProtNLM"/>
    </source>
</evidence>
<keyword evidence="1" id="KW-1133">Transmembrane helix</keyword>
<proteinExistence type="predicted"/>
<feature type="transmembrane region" description="Helical" evidence="1">
    <location>
        <begin position="220"/>
        <end position="239"/>
    </location>
</feature>
<evidence type="ECO:0000256" key="1">
    <source>
        <dbReference type="SAM" id="Phobius"/>
    </source>
</evidence>
<feature type="transmembrane region" description="Helical" evidence="1">
    <location>
        <begin position="79"/>
        <end position="98"/>
    </location>
</feature>
<accession>X0UUY2</accession>
<name>X0UUY2_9ZZZZ</name>
<protein>
    <recommendedName>
        <fullName evidence="3">Type II secretion system protein GspF domain-containing protein</fullName>
    </recommendedName>
</protein>
<dbReference type="EMBL" id="BARS01028540">
    <property type="protein sequence ID" value="GAG09674.1"/>
    <property type="molecule type" value="Genomic_DNA"/>
</dbReference>
<keyword evidence="1" id="KW-0812">Transmembrane</keyword>
<keyword evidence="1" id="KW-0472">Membrane</keyword>
<organism evidence="2">
    <name type="scientific">marine sediment metagenome</name>
    <dbReference type="NCBI Taxonomy" id="412755"/>
    <lineage>
        <taxon>unclassified sequences</taxon>
        <taxon>metagenomes</taxon>
        <taxon>ecological metagenomes</taxon>
    </lineage>
</organism>
<gene>
    <name evidence="2" type="ORF">S01H1_44721</name>
</gene>
<reference evidence="2" key="1">
    <citation type="journal article" date="2014" name="Front. Microbiol.">
        <title>High frequency of phylogenetically diverse reductive dehalogenase-homologous genes in deep subseafloor sedimentary metagenomes.</title>
        <authorList>
            <person name="Kawai M."/>
            <person name="Futagami T."/>
            <person name="Toyoda A."/>
            <person name="Takaki Y."/>
            <person name="Nishi S."/>
            <person name="Hori S."/>
            <person name="Arai W."/>
            <person name="Tsubouchi T."/>
            <person name="Morono Y."/>
            <person name="Uchiyama I."/>
            <person name="Ito T."/>
            <person name="Fujiyama A."/>
            <person name="Inagaki F."/>
            <person name="Takami H."/>
        </authorList>
    </citation>
    <scope>NUCLEOTIDE SEQUENCE</scope>
    <source>
        <strain evidence="2">Expedition CK06-06</strain>
    </source>
</reference>